<reference evidence="8 9" key="1">
    <citation type="submission" date="2024-02" db="EMBL/GenBank/DDBJ databases">
        <authorList>
            <person name="Chen Y."/>
            <person name="Shah S."/>
            <person name="Dougan E. K."/>
            <person name="Thang M."/>
            <person name="Chan C."/>
        </authorList>
    </citation>
    <scope>NUCLEOTIDE SEQUENCE [LARGE SCALE GENOMIC DNA]</scope>
</reference>
<dbReference type="PANTHER" id="PTHR31356">
    <property type="entry name" value="THYLAKOID LUMENAL 29 KDA PROTEIN, CHLOROPLASTIC-RELATED"/>
    <property type="match status" value="1"/>
</dbReference>
<keyword evidence="5" id="KW-0408">Iron</keyword>
<dbReference type="InterPro" id="IPR019794">
    <property type="entry name" value="Peroxidases_AS"/>
</dbReference>
<dbReference type="InterPro" id="IPR010255">
    <property type="entry name" value="Haem_peroxidase_sf"/>
</dbReference>
<dbReference type="Gene3D" id="1.10.520.10">
    <property type="match status" value="1"/>
</dbReference>
<dbReference type="EMBL" id="CAXAMN010007814">
    <property type="protein sequence ID" value="CAK9023014.1"/>
    <property type="molecule type" value="Genomic_DNA"/>
</dbReference>
<evidence type="ECO:0000256" key="3">
    <source>
        <dbReference type="ARBA" id="ARBA00022723"/>
    </source>
</evidence>
<comment type="similarity">
    <text evidence="6">Belongs to the peroxidase family.</text>
</comment>
<keyword evidence="1" id="KW-0575">Peroxidase</keyword>
<dbReference type="SUPFAM" id="SSF48113">
    <property type="entry name" value="Heme-dependent peroxidases"/>
    <property type="match status" value="1"/>
</dbReference>
<keyword evidence="3" id="KW-0479">Metal-binding</keyword>
<evidence type="ECO:0000256" key="1">
    <source>
        <dbReference type="ARBA" id="ARBA00022559"/>
    </source>
</evidence>
<dbReference type="PANTHER" id="PTHR31356:SF66">
    <property type="entry name" value="CATALASE-PEROXIDASE"/>
    <property type="match status" value="1"/>
</dbReference>
<protein>
    <recommendedName>
        <fullName evidence="7">Plant heme peroxidase family profile domain-containing protein</fullName>
    </recommendedName>
</protein>
<evidence type="ECO:0000256" key="4">
    <source>
        <dbReference type="ARBA" id="ARBA00023002"/>
    </source>
</evidence>
<dbReference type="Pfam" id="PF00141">
    <property type="entry name" value="peroxidase"/>
    <property type="match status" value="1"/>
</dbReference>
<evidence type="ECO:0000256" key="5">
    <source>
        <dbReference type="ARBA" id="ARBA00023004"/>
    </source>
</evidence>
<name>A0ABP0K8Y0_9DINO</name>
<dbReference type="Proteomes" id="UP001642484">
    <property type="component" value="Unassembled WGS sequence"/>
</dbReference>
<keyword evidence="4" id="KW-0560">Oxidoreductase</keyword>
<evidence type="ECO:0000313" key="8">
    <source>
        <dbReference type="EMBL" id="CAK9023014.1"/>
    </source>
</evidence>
<evidence type="ECO:0000256" key="2">
    <source>
        <dbReference type="ARBA" id="ARBA00022617"/>
    </source>
</evidence>
<dbReference type="PROSITE" id="PS50873">
    <property type="entry name" value="PEROXIDASE_4"/>
    <property type="match status" value="1"/>
</dbReference>
<proteinExistence type="inferred from homology"/>
<dbReference type="InterPro" id="IPR002207">
    <property type="entry name" value="Peroxidase_I"/>
</dbReference>
<dbReference type="Gene3D" id="1.10.420.10">
    <property type="entry name" value="Peroxidase, domain 2"/>
    <property type="match status" value="1"/>
</dbReference>
<organism evidence="8 9">
    <name type="scientific">Durusdinium trenchii</name>
    <dbReference type="NCBI Taxonomy" id="1381693"/>
    <lineage>
        <taxon>Eukaryota</taxon>
        <taxon>Sar</taxon>
        <taxon>Alveolata</taxon>
        <taxon>Dinophyceae</taxon>
        <taxon>Suessiales</taxon>
        <taxon>Symbiodiniaceae</taxon>
        <taxon>Durusdinium</taxon>
    </lineage>
</organism>
<keyword evidence="2" id="KW-0349">Heme</keyword>
<gene>
    <name evidence="8" type="ORF">CCMP2556_LOCUS15075</name>
</gene>
<keyword evidence="9" id="KW-1185">Reference proteome</keyword>
<comment type="caution">
    <text evidence="8">The sequence shown here is derived from an EMBL/GenBank/DDBJ whole genome shotgun (WGS) entry which is preliminary data.</text>
</comment>
<dbReference type="PRINTS" id="PR00459">
    <property type="entry name" value="ASPEROXIDASE"/>
</dbReference>
<evidence type="ECO:0000313" key="9">
    <source>
        <dbReference type="Proteomes" id="UP001642484"/>
    </source>
</evidence>
<dbReference type="PRINTS" id="PR00458">
    <property type="entry name" value="PEROXIDASE"/>
</dbReference>
<dbReference type="InterPro" id="IPR002016">
    <property type="entry name" value="Haem_peroxidase"/>
</dbReference>
<feature type="domain" description="Plant heme peroxidase family profile" evidence="7">
    <location>
        <begin position="83"/>
        <end position="331"/>
    </location>
</feature>
<dbReference type="PROSITE" id="PS00436">
    <property type="entry name" value="PEROXIDASE_2"/>
    <property type="match status" value="1"/>
</dbReference>
<dbReference type="InterPro" id="IPR044831">
    <property type="entry name" value="Ccp1-like"/>
</dbReference>
<accession>A0ABP0K8Y0</accession>
<evidence type="ECO:0000259" key="7">
    <source>
        <dbReference type="PROSITE" id="PS50873"/>
    </source>
</evidence>
<evidence type="ECO:0000256" key="6">
    <source>
        <dbReference type="RuleBase" id="RU004241"/>
    </source>
</evidence>
<sequence length="362" mass="39657">MEHYVKCREELLKFIDENNCAPIMVRLAWHDSGNFDKRISSWPECGGANGSIIHEPEISYGANAGLTKAVNFLKPFKQKYAAVSWADLIQMASACAIQVTGGPILPMKYGRVDVKDGSACPGRTSRGTADNAGLPDAMAPFGCGAKQPATHLRNIFHRMGFDDEGIVALSGAHTLGRAFQERSGVVENGYGDAKVQGMGFFGTAEASPYTKSGCPVRHDGKAGFGMPGGKAWTSNWLTFDNSYFQFLKRSKDENLLWLPTDAALHEDPQFKVYFDRFADSKDAFFDAYSKAHTKLSELGSKFEPAGGTFNEVVEQGGKRTVEAALRCKTGELNYCRLTMEKVTTEPNGMLTQMLLLMPQDLD</sequence>